<reference evidence="4" key="1">
    <citation type="journal article" date="2014" name="Int. J. Syst. Evol. Microbiol.">
        <title>Complete genome sequence of Corynebacterium casei LMG S-19264T (=DSM 44701T), isolated from a smear-ripened cheese.</title>
        <authorList>
            <consortium name="US DOE Joint Genome Institute (JGI-PGF)"/>
            <person name="Walter F."/>
            <person name="Albersmeier A."/>
            <person name="Kalinowski J."/>
            <person name="Ruckert C."/>
        </authorList>
    </citation>
    <scope>NUCLEOTIDE SEQUENCE</scope>
    <source>
        <strain evidence="4">KCTC 32501</strain>
    </source>
</reference>
<comment type="similarity">
    <text evidence="1 3">Belongs to the short-chain dehydrogenases/reductases (SDR) family.</text>
</comment>
<dbReference type="GO" id="GO:0016491">
    <property type="term" value="F:oxidoreductase activity"/>
    <property type="evidence" value="ECO:0007669"/>
    <property type="project" value="UniProtKB-KW"/>
</dbReference>
<dbReference type="Gene3D" id="3.40.50.720">
    <property type="entry name" value="NAD(P)-binding Rossmann-like Domain"/>
    <property type="match status" value="1"/>
</dbReference>
<dbReference type="NCBIfam" id="NF006597">
    <property type="entry name" value="PRK09134.1"/>
    <property type="match status" value="1"/>
</dbReference>
<keyword evidence="2" id="KW-0560">Oxidoreductase</keyword>
<proteinExistence type="inferred from homology"/>
<dbReference type="RefSeq" id="WP_189492084.1">
    <property type="nucleotide sequence ID" value="NZ_BMZG01000004.1"/>
</dbReference>
<dbReference type="PANTHER" id="PTHR43639">
    <property type="entry name" value="OXIDOREDUCTASE, SHORT-CHAIN DEHYDROGENASE/REDUCTASE FAMILY (AFU_ORTHOLOGUE AFUA_5G02870)"/>
    <property type="match status" value="1"/>
</dbReference>
<gene>
    <name evidence="4" type="ORF">GCM10009007_08330</name>
</gene>
<dbReference type="EMBL" id="BMZG01000004">
    <property type="protein sequence ID" value="GHA70033.1"/>
    <property type="molecule type" value="Genomic_DNA"/>
</dbReference>
<reference evidence="4" key="2">
    <citation type="submission" date="2020-09" db="EMBL/GenBank/DDBJ databases">
        <authorList>
            <person name="Sun Q."/>
            <person name="Kim S."/>
        </authorList>
    </citation>
    <scope>NUCLEOTIDE SEQUENCE</scope>
    <source>
        <strain evidence="4">KCTC 32501</strain>
    </source>
</reference>
<evidence type="ECO:0000313" key="4">
    <source>
        <dbReference type="EMBL" id="GHA70033.1"/>
    </source>
</evidence>
<dbReference type="Proteomes" id="UP000614287">
    <property type="component" value="Unassembled WGS sequence"/>
</dbReference>
<evidence type="ECO:0000256" key="3">
    <source>
        <dbReference type="RuleBase" id="RU000363"/>
    </source>
</evidence>
<name>A0A8J3CMC3_9BURK</name>
<evidence type="ECO:0000256" key="2">
    <source>
        <dbReference type="ARBA" id="ARBA00023002"/>
    </source>
</evidence>
<sequence length="265" mass="28383">MPIKSTFPNSLPRTALVTGGARRIGRVLCLALAQAGFGVAVHYGQSQDDALRLVDEIRVAGRQAFALQADLSDEFSVHHLVNDARAVLGDIGVLVNNASLFEYDSLTQEDPLSLALFEQHFRANTFAPIALMQQFAAQINETRTGVVINILDQKLHNPNPDFLSYTLSKAALSHATTLAAQALAPRVRVVGIAPGISLPSGDQSEADFQSAHQQTILQHASDPADIADAMLYAIGAKSITGTTLLVDGGQHLTPQARDVMFTHRA</sequence>
<dbReference type="Pfam" id="PF00106">
    <property type="entry name" value="adh_short"/>
    <property type="match status" value="1"/>
</dbReference>
<dbReference type="InterPro" id="IPR002347">
    <property type="entry name" value="SDR_fam"/>
</dbReference>
<dbReference type="PRINTS" id="PR00080">
    <property type="entry name" value="SDRFAMILY"/>
</dbReference>
<dbReference type="PRINTS" id="PR00081">
    <property type="entry name" value="GDHRDH"/>
</dbReference>
<dbReference type="InterPro" id="IPR036291">
    <property type="entry name" value="NAD(P)-bd_dom_sf"/>
</dbReference>
<organism evidence="4 5">
    <name type="scientific">Formosimonas limnophila</name>
    <dbReference type="NCBI Taxonomy" id="1384487"/>
    <lineage>
        <taxon>Bacteria</taxon>
        <taxon>Pseudomonadati</taxon>
        <taxon>Pseudomonadota</taxon>
        <taxon>Betaproteobacteria</taxon>
        <taxon>Burkholderiales</taxon>
        <taxon>Burkholderiaceae</taxon>
        <taxon>Formosimonas</taxon>
    </lineage>
</organism>
<dbReference type="SUPFAM" id="SSF51735">
    <property type="entry name" value="NAD(P)-binding Rossmann-fold domains"/>
    <property type="match status" value="1"/>
</dbReference>
<keyword evidence="5" id="KW-1185">Reference proteome</keyword>
<dbReference type="AlphaFoldDB" id="A0A8J3CMC3"/>
<evidence type="ECO:0000256" key="1">
    <source>
        <dbReference type="ARBA" id="ARBA00006484"/>
    </source>
</evidence>
<comment type="caution">
    <text evidence="4">The sequence shown here is derived from an EMBL/GenBank/DDBJ whole genome shotgun (WGS) entry which is preliminary data.</text>
</comment>
<accession>A0A8J3CMC3</accession>
<dbReference type="PANTHER" id="PTHR43639:SF1">
    <property type="entry name" value="SHORT-CHAIN DEHYDROGENASE_REDUCTASE FAMILY PROTEIN"/>
    <property type="match status" value="1"/>
</dbReference>
<evidence type="ECO:0000313" key="5">
    <source>
        <dbReference type="Proteomes" id="UP000614287"/>
    </source>
</evidence>
<protein>
    <submittedName>
        <fullName evidence="4">Short chain dehydrogenase</fullName>
    </submittedName>
</protein>